<proteinExistence type="predicted"/>
<dbReference type="SUPFAM" id="SSF55681">
    <property type="entry name" value="Class II aaRS and biotin synthetases"/>
    <property type="match status" value="1"/>
</dbReference>
<gene>
    <name evidence="3" type="ORF">QJ522_16200</name>
</gene>
<comment type="caution">
    <text evidence="3">The sequence shown here is derived from an EMBL/GenBank/DDBJ whole genome shotgun (WGS) entry which is preliminary data.</text>
</comment>
<dbReference type="PROSITE" id="PS51733">
    <property type="entry name" value="BPL_LPL_CATALYTIC"/>
    <property type="match status" value="1"/>
</dbReference>
<dbReference type="PANTHER" id="PTHR12835:SF5">
    <property type="entry name" value="BIOTIN--PROTEIN LIGASE"/>
    <property type="match status" value="1"/>
</dbReference>
<keyword evidence="4" id="KW-1185">Reference proteome</keyword>
<reference evidence="3" key="1">
    <citation type="submission" date="2023-05" db="EMBL/GenBank/DDBJ databases">
        <title>Anaerotaeda fermentans gen. nov., sp. nov., a novel anaerobic planctomycete of the new family within the order Sedimentisphaerales isolated from Taman Peninsula, Russia.</title>
        <authorList>
            <person name="Khomyakova M.A."/>
            <person name="Merkel A.Y."/>
            <person name="Slobodkin A.I."/>
        </authorList>
    </citation>
    <scope>NUCLEOTIDE SEQUENCE</scope>
    <source>
        <strain evidence="3">M17dextr</strain>
    </source>
</reference>
<dbReference type="GO" id="GO:0004077">
    <property type="term" value="F:biotin--[biotin carboxyl-carrier protein] ligase activity"/>
    <property type="evidence" value="ECO:0007669"/>
    <property type="project" value="UniProtKB-EC"/>
</dbReference>
<dbReference type="EC" id="6.3.4.15" evidence="3"/>
<feature type="domain" description="BPL/LPL catalytic" evidence="2">
    <location>
        <begin position="10"/>
        <end position="214"/>
    </location>
</feature>
<dbReference type="RefSeq" id="WP_349246010.1">
    <property type="nucleotide sequence ID" value="NZ_JASCXX010000022.1"/>
</dbReference>
<evidence type="ECO:0000313" key="3">
    <source>
        <dbReference type="EMBL" id="MDI6450600.1"/>
    </source>
</evidence>
<evidence type="ECO:0000256" key="1">
    <source>
        <dbReference type="ARBA" id="ARBA00022598"/>
    </source>
</evidence>
<dbReference type="EMBL" id="JASCXX010000022">
    <property type="protein sequence ID" value="MDI6450600.1"/>
    <property type="molecule type" value="Genomic_DNA"/>
</dbReference>
<evidence type="ECO:0000259" key="2">
    <source>
        <dbReference type="PROSITE" id="PS51733"/>
    </source>
</evidence>
<dbReference type="AlphaFoldDB" id="A0AAW6TY89"/>
<name>A0AAW6TY89_9BACT</name>
<protein>
    <submittedName>
        <fullName evidence="3">Biotin--[acetyl-CoA-carboxylase] ligase</fullName>
        <ecNumber evidence="3">6.3.4.15</ecNumber>
    </submittedName>
</protein>
<keyword evidence="1 3" id="KW-0436">Ligase</keyword>
<dbReference type="Proteomes" id="UP001431776">
    <property type="component" value="Unassembled WGS sequence"/>
</dbReference>
<dbReference type="PANTHER" id="PTHR12835">
    <property type="entry name" value="BIOTIN PROTEIN LIGASE"/>
    <property type="match status" value="1"/>
</dbReference>
<dbReference type="Gene3D" id="3.30.930.10">
    <property type="entry name" value="Bira Bifunctional Protein, Domain 2"/>
    <property type="match status" value="1"/>
</dbReference>
<dbReference type="GO" id="GO:0005737">
    <property type="term" value="C:cytoplasm"/>
    <property type="evidence" value="ECO:0007669"/>
    <property type="project" value="TreeGrafter"/>
</dbReference>
<dbReference type="InterPro" id="IPR004408">
    <property type="entry name" value="Biotin_CoA_COase_ligase"/>
</dbReference>
<organism evidence="3 4">
    <name type="scientific">Anaerobaca lacustris</name>
    <dbReference type="NCBI Taxonomy" id="3044600"/>
    <lineage>
        <taxon>Bacteria</taxon>
        <taxon>Pseudomonadati</taxon>
        <taxon>Planctomycetota</taxon>
        <taxon>Phycisphaerae</taxon>
        <taxon>Sedimentisphaerales</taxon>
        <taxon>Anaerobacaceae</taxon>
        <taxon>Anaerobaca</taxon>
    </lineage>
</organism>
<dbReference type="CDD" id="cd16442">
    <property type="entry name" value="BPL"/>
    <property type="match status" value="1"/>
</dbReference>
<dbReference type="InterPro" id="IPR004143">
    <property type="entry name" value="BPL_LPL_catalytic"/>
</dbReference>
<dbReference type="InterPro" id="IPR045864">
    <property type="entry name" value="aa-tRNA-synth_II/BPL/LPL"/>
</dbReference>
<sequence length="278" mass="30404">MSRDDRLDPDKIAAKLKTTRVGRKVVVHERTASTNDVAAEYARNPENDGLVVFAEEQTAGRGRTGAVWQSPYGESLLFSVLLIDGTLANEMLSLTCAVAVAEALGDVGGHHARIKWPNDILLAGRKVSGILLESKRVSRPPRNSCDSSRDTKHEIRDTTLIGIGINCHQTVESFPPELRGFATSLDLVAGARCDRITLARRTLTSLDQWLRTAEKDEGRVIEIWGRLSTQLAQRLTLCCNGRTSTGHCIGIDPVNGLILQLDRGGVRMFDAAHTTILK</sequence>
<evidence type="ECO:0000313" key="4">
    <source>
        <dbReference type="Proteomes" id="UP001431776"/>
    </source>
</evidence>
<accession>A0AAW6TY89</accession>
<dbReference type="NCBIfam" id="TIGR00121">
    <property type="entry name" value="birA_ligase"/>
    <property type="match status" value="1"/>
</dbReference>
<dbReference type="Pfam" id="PF03099">
    <property type="entry name" value="BPL_LplA_LipB"/>
    <property type="match status" value="1"/>
</dbReference>